<keyword evidence="1" id="KW-0812">Transmembrane</keyword>
<sequence length="99" mass="10487">MTFLIYLGSIVGALLVMFGVYSVIRRYAAVYLIVISIGAGVVAGKVIIAKSLGPFYSVLFIAACGVIAGIIAIPALLISDIEDLEEKFTKQFPESADAE</sequence>
<keyword evidence="3" id="KW-1185">Reference proteome</keyword>
<keyword evidence="1" id="KW-0472">Membrane</keyword>
<dbReference type="AlphaFoldDB" id="A0A918RRW0"/>
<protein>
    <submittedName>
        <fullName evidence="2">Uncharacterized protein</fullName>
    </submittedName>
</protein>
<evidence type="ECO:0000256" key="1">
    <source>
        <dbReference type="SAM" id="Phobius"/>
    </source>
</evidence>
<reference evidence="2" key="1">
    <citation type="journal article" date="2014" name="Int. J. Syst. Evol. Microbiol.">
        <title>Complete genome sequence of Corynebacterium casei LMG S-19264T (=DSM 44701T), isolated from a smear-ripened cheese.</title>
        <authorList>
            <consortium name="US DOE Joint Genome Institute (JGI-PGF)"/>
            <person name="Walter F."/>
            <person name="Albersmeier A."/>
            <person name="Kalinowski J."/>
            <person name="Ruckert C."/>
        </authorList>
    </citation>
    <scope>NUCLEOTIDE SEQUENCE</scope>
    <source>
        <strain evidence="2">KCTC 12711</strain>
    </source>
</reference>
<dbReference type="RefSeq" id="WP_189400550.1">
    <property type="nucleotide sequence ID" value="NZ_BMXA01000003.1"/>
</dbReference>
<feature type="transmembrane region" description="Helical" evidence="1">
    <location>
        <begin position="55"/>
        <end position="78"/>
    </location>
</feature>
<feature type="transmembrane region" description="Helical" evidence="1">
    <location>
        <begin position="29"/>
        <end position="49"/>
    </location>
</feature>
<keyword evidence="1" id="KW-1133">Transmembrane helix</keyword>
<proteinExistence type="predicted"/>
<accession>A0A918RRW0</accession>
<evidence type="ECO:0000313" key="2">
    <source>
        <dbReference type="EMBL" id="GHA10671.1"/>
    </source>
</evidence>
<name>A0A918RRW0_9GAMM</name>
<evidence type="ECO:0000313" key="3">
    <source>
        <dbReference type="Proteomes" id="UP000614811"/>
    </source>
</evidence>
<dbReference type="EMBL" id="BMXA01000003">
    <property type="protein sequence ID" value="GHA10671.1"/>
    <property type="molecule type" value="Genomic_DNA"/>
</dbReference>
<organism evidence="2 3">
    <name type="scientific">Arenicella chitinivorans</name>
    <dbReference type="NCBI Taxonomy" id="1329800"/>
    <lineage>
        <taxon>Bacteria</taxon>
        <taxon>Pseudomonadati</taxon>
        <taxon>Pseudomonadota</taxon>
        <taxon>Gammaproteobacteria</taxon>
        <taxon>Arenicellales</taxon>
        <taxon>Arenicellaceae</taxon>
        <taxon>Arenicella</taxon>
    </lineage>
</organism>
<comment type="caution">
    <text evidence="2">The sequence shown here is derived from an EMBL/GenBank/DDBJ whole genome shotgun (WGS) entry which is preliminary data.</text>
</comment>
<reference evidence="2" key="2">
    <citation type="submission" date="2020-09" db="EMBL/GenBank/DDBJ databases">
        <authorList>
            <person name="Sun Q."/>
            <person name="Kim S."/>
        </authorList>
    </citation>
    <scope>NUCLEOTIDE SEQUENCE</scope>
    <source>
        <strain evidence="2">KCTC 12711</strain>
    </source>
</reference>
<dbReference type="Proteomes" id="UP000614811">
    <property type="component" value="Unassembled WGS sequence"/>
</dbReference>
<feature type="transmembrane region" description="Helical" evidence="1">
    <location>
        <begin position="6"/>
        <end position="24"/>
    </location>
</feature>
<gene>
    <name evidence="2" type="ORF">GCM10008090_20420</name>
</gene>